<protein>
    <submittedName>
        <fullName evidence="3">Uncharacterized protein</fullName>
    </submittedName>
</protein>
<feature type="compositionally biased region" description="Low complexity" evidence="1">
    <location>
        <begin position="33"/>
        <end position="49"/>
    </location>
</feature>
<dbReference type="VEuPathDB" id="FungiDB:BCV72DRAFT_301641"/>
<dbReference type="Proteomes" id="UP000242414">
    <property type="component" value="Unassembled WGS sequence"/>
</dbReference>
<accession>A0A1X0RF87</accession>
<dbReference type="OrthoDB" id="2140426at2759"/>
<reference evidence="3" key="1">
    <citation type="journal article" date="2016" name="Proc. Natl. Acad. Sci. U.S.A.">
        <title>Lipid metabolic changes in an early divergent fungus govern the establishment of a mutualistic symbiosis with endobacteria.</title>
        <authorList>
            <person name="Lastovetsky O.A."/>
            <person name="Gaspar M.L."/>
            <person name="Mondo S.J."/>
            <person name="LaButti K.M."/>
            <person name="Sandor L."/>
            <person name="Grigoriev I.V."/>
            <person name="Henry S.A."/>
            <person name="Pawlowska T.E."/>
        </authorList>
    </citation>
    <scope>NUCLEOTIDE SEQUENCE [LARGE SCALE GENOMIC DNA]</scope>
    <source>
        <strain evidence="3">ATCC 52814</strain>
    </source>
</reference>
<sequence length="182" mass="21168">MNNKESDLSLKVTEQLMNSRYSTSSATPLISHMPSSSAMSPSADRQQQQRQDRHHLDRPFPGDASILKPKMVPDQDLVWSNIKELKRSPKEEHSETEKPAWWILKKDDEDGFYSVGGLLFLFGFLFPPFWWLGSFWPRQVREKGGKMAERWQRLNRIMSIGFSTILIILIVVFAALYSTHQW</sequence>
<proteinExistence type="predicted"/>
<keyword evidence="2" id="KW-0472">Membrane</keyword>
<feature type="compositionally biased region" description="Basic and acidic residues" evidence="1">
    <location>
        <begin position="50"/>
        <end position="60"/>
    </location>
</feature>
<evidence type="ECO:0000256" key="1">
    <source>
        <dbReference type="SAM" id="MobiDB-lite"/>
    </source>
</evidence>
<feature type="transmembrane region" description="Helical" evidence="2">
    <location>
        <begin position="157"/>
        <end position="177"/>
    </location>
</feature>
<keyword evidence="2" id="KW-0812">Transmembrane</keyword>
<keyword evidence="2" id="KW-1133">Transmembrane helix</keyword>
<feature type="transmembrane region" description="Helical" evidence="2">
    <location>
        <begin position="111"/>
        <end position="136"/>
    </location>
</feature>
<evidence type="ECO:0000256" key="2">
    <source>
        <dbReference type="SAM" id="Phobius"/>
    </source>
</evidence>
<dbReference type="EMBL" id="KV921863">
    <property type="protein sequence ID" value="ORE10680.1"/>
    <property type="molecule type" value="Genomic_DNA"/>
</dbReference>
<feature type="region of interest" description="Disordered" evidence="1">
    <location>
        <begin position="21"/>
        <end position="68"/>
    </location>
</feature>
<evidence type="ECO:0000313" key="3">
    <source>
        <dbReference type="EMBL" id="ORE10680.1"/>
    </source>
</evidence>
<name>A0A1X0RF87_RHIZD</name>
<dbReference type="AlphaFoldDB" id="A0A1X0RF87"/>
<organism evidence="3">
    <name type="scientific">Rhizopus microsporus var. microsporus</name>
    <dbReference type="NCBI Taxonomy" id="86635"/>
    <lineage>
        <taxon>Eukaryota</taxon>
        <taxon>Fungi</taxon>
        <taxon>Fungi incertae sedis</taxon>
        <taxon>Mucoromycota</taxon>
        <taxon>Mucoromycotina</taxon>
        <taxon>Mucoromycetes</taxon>
        <taxon>Mucorales</taxon>
        <taxon>Mucorineae</taxon>
        <taxon>Rhizopodaceae</taxon>
        <taxon>Rhizopus</taxon>
    </lineage>
</organism>
<gene>
    <name evidence="3" type="ORF">BCV72DRAFT_301641</name>
</gene>